<dbReference type="OrthoDB" id="6713030at2"/>
<evidence type="ECO:0000256" key="1">
    <source>
        <dbReference type="SAM" id="Phobius"/>
    </source>
</evidence>
<gene>
    <name evidence="2" type="ORF">ABUW_1315</name>
    <name evidence="5" type="ORF">B9W25_18720</name>
    <name evidence="6" type="ORF">EA686_03365</name>
    <name evidence="4" type="ORF">FPK87_19315</name>
    <name evidence="3" type="ORF">IAG11_17745</name>
</gene>
<dbReference type="Proteomes" id="UP000280073">
    <property type="component" value="Unassembled WGS sequence"/>
</dbReference>
<evidence type="ECO:0000313" key="7">
    <source>
        <dbReference type="Proteomes" id="UP000032746"/>
    </source>
</evidence>
<evidence type="ECO:0000313" key="4">
    <source>
        <dbReference type="EMBL" id="MDR8262597.1"/>
    </source>
</evidence>
<organism evidence="6 9">
    <name type="scientific">Acinetobacter baumannii</name>
    <dbReference type="NCBI Taxonomy" id="470"/>
    <lineage>
        <taxon>Bacteria</taxon>
        <taxon>Pseudomonadati</taxon>
        <taxon>Pseudomonadota</taxon>
        <taxon>Gammaproteobacteria</taxon>
        <taxon>Moraxellales</taxon>
        <taxon>Moraxellaceae</taxon>
        <taxon>Acinetobacter</taxon>
        <taxon>Acinetobacter calcoaceticus/baumannii complex</taxon>
    </lineage>
</organism>
<feature type="transmembrane region" description="Helical" evidence="1">
    <location>
        <begin position="52"/>
        <end position="75"/>
    </location>
</feature>
<reference evidence="5 8" key="3">
    <citation type="submission" date="2017-04" db="EMBL/GenBank/DDBJ databases">
        <title>Comparison of Acinetobacter baumannii whole genome sequences from two major hospitals in Kuwait.</title>
        <authorList>
            <person name="Nasser K."/>
            <person name="Habibi N."/>
            <person name="Khan M.W."/>
            <person name="Purohit P."/>
            <person name="Al-Obaid I."/>
            <person name="Dhar R."/>
            <person name="Al-Fouzan W."/>
            <person name="Mustafa A.S."/>
        </authorList>
    </citation>
    <scope>NUCLEOTIDE SEQUENCE [LARGE SCALE GENOMIC DNA]</scope>
    <source>
        <strain evidence="5 8">KUFAR57</strain>
    </source>
</reference>
<reference evidence="7" key="2">
    <citation type="submission" date="2015-03" db="EMBL/GenBank/DDBJ databases">
        <authorList>
            <person name="Gallagher L.A."/>
            <person name="Hayden H.S."/>
            <person name="Weiss E.J."/>
            <person name="Hager K.R."/>
            <person name="Ramage E."/>
            <person name="Radey M.R."/>
            <person name="Bydalek R."/>
            <person name="Manoil C."/>
            <person name="Miller S.I."/>
            <person name="Brittnacher M.J."/>
        </authorList>
    </citation>
    <scope>NUCLEOTIDE SEQUENCE [LARGE SCALE GENOMIC DNA]</scope>
    <source>
        <strain evidence="7">AB5075-UW</strain>
    </source>
</reference>
<dbReference type="Proteomes" id="UP000634608">
    <property type="component" value="Unassembled WGS sequence"/>
</dbReference>
<reference evidence="4" key="5">
    <citation type="submission" date="2019-07" db="EMBL/GenBank/DDBJ databases">
        <title>Biological characteristics of mucoid Acinetobacter baumannii from a general hospital in China.</title>
        <authorList>
            <person name="Hua X."/>
            <person name="Yu Y."/>
        </authorList>
    </citation>
    <scope>NUCLEOTIDE SEQUENCE [LARGE SCALE GENOMIC DNA]</scope>
    <source>
        <strain evidence="4">N41</strain>
    </source>
</reference>
<dbReference type="Proteomes" id="UP000237823">
    <property type="component" value="Unassembled WGS sequence"/>
</dbReference>
<keyword evidence="1" id="KW-0812">Transmembrane</keyword>
<evidence type="ECO:0000313" key="9">
    <source>
        <dbReference type="Proteomes" id="UP000280073"/>
    </source>
</evidence>
<dbReference type="Proteomes" id="UP000032746">
    <property type="component" value="Chromosome"/>
</dbReference>
<dbReference type="EMBL" id="RFDI01000108">
    <property type="protein sequence ID" value="RSR62703.1"/>
    <property type="molecule type" value="Genomic_DNA"/>
</dbReference>
<evidence type="ECO:0000313" key="5">
    <source>
        <dbReference type="EMBL" id="PRN28923.1"/>
    </source>
</evidence>
<protein>
    <submittedName>
        <fullName evidence="6">Uncharacterized protein</fullName>
    </submittedName>
</protein>
<dbReference type="EMBL" id="JACSVK010000074">
    <property type="protein sequence ID" value="MBD0221725.1"/>
    <property type="molecule type" value="Genomic_DNA"/>
</dbReference>
<dbReference type="EMBL" id="NEPB01000074">
    <property type="protein sequence ID" value="PRN28923.1"/>
    <property type="molecule type" value="Genomic_DNA"/>
</dbReference>
<keyword evidence="1" id="KW-0472">Membrane</keyword>
<dbReference type="KEGG" id="abw:BL01_14645"/>
<reference evidence="2 7" key="1">
    <citation type="journal article" date="2015" name="J. Bacteriol.">
        <title>Resources for Genetic and Genomic Analysis of Emerging Pathogen Acinetobacter baumannii.</title>
        <authorList>
            <person name="Gallagher L.A."/>
            <person name="Ramage E."/>
            <person name="Weiss E.J."/>
            <person name="Radey M."/>
            <person name="Hayden H.S."/>
            <person name="Held K.G."/>
            <person name="Huse H.K."/>
            <person name="Zurawski D.V."/>
            <person name="Brittnacher M.J."/>
            <person name="Manoil C."/>
        </authorList>
    </citation>
    <scope>NUCLEOTIDE SEQUENCE [LARGE SCALE GENOMIC DNA]</scope>
    <source>
        <strain evidence="2 7">AB5075-UW</strain>
    </source>
</reference>
<keyword evidence="1" id="KW-1133">Transmembrane helix</keyword>
<reference evidence="3" key="6">
    <citation type="submission" date="2020-08" db="EMBL/GenBank/DDBJ databases">
        <title>Diversity of carbapenem-resistant Acinetobacter baumannii and bacteriophage-mediated spread of the Oxa23 carbapenemase.</title>
        <authorList>
            <person name="Abouelfetouh A."/>
            <person name="Mattock J."/>
            <person name="Turner D."/>
            <person name="Li E."/>
            <person name="Evans B.A."/>
        </authorList>
    </citation>
    <scope>NUCLEOTIDE SEQUENCE</scope>
    <source>
        <strain evidence="3">A86</strain>
    </source>
</reference>
<dbReference type="AlphaFoldDB" id="A0A0C2LA23"/>
<evidence type="ECO:0000313" key="3">
    <source>
        <dbReference type="EMBL" id="MBD0221725.1"/>
    </source>
</evidence>
<name>A0A0C2LA23_ACIBA</name>
<evidence type="ECO:0000313" key="6">
    <source>
        <dbReference type="EMBL" id="RSR62703.1"/>
    </source>
</evidence>
<dbReference type="EMBL" id="VMBB01000045">
    <property type="protein sequence ID" value="MDR8262597.1"/>
    <property type="molecule type" value="Genomic_DNA"/>
</dbReference>
<accession>A0A0C2LA23</accession>
<dbReference type="KEGG" id="abau:IX87_05870"/>
<feature type="transmembrane region" description="Helical" evidence="1">
    <location>
        <begin position="20"/>
        <end position="40"/>
    </location>
</feature>
<sequence>MSTPQYQTMKESEVCNAIGWGLIVLGIISGFIFILVFGRVEVPRTYYGTETVWSGIMVITGIGIILNGFLVGYLFQKVASILRYHENKSAS</sequence>
<dbReference type="EMBL" id="CP008706">
    <property type="protein sequence ID" value="AKA31063.1"/>
    <property type="molecule type" value="Genomic_DNA"/>
</dbReference>
<evidence type="ECO:0000313" key="8">
    <source>
        <dbReference type="Proteomes" id="UP000237823"/>
    </source>
</evidence>
<reference evidence="6 9" key="4">
    <citation type="submission" date="2018-10" db="EMBL/GenBank/DDBJ databases">
        <title>GWAS and RNA-Seq identify cryptic mechanisms of antimicrobial resistance in Acinetobacter baumannii.</title>
        <authorList>
            <person name="Sahl J.W."/>
        </authorList>
    </citation>
    <scope>NUCLEOTIDE SEQUENCE [LARGE SCALE GENOMIC DNA]</scope>
    <source>
        <strain evidence="6 9">TG28175</strain>
    </source>
</reference>
<dbReference type="PATRIC" id="fig|470.1288.peg.2870"/>
<proteinExistence type="predicted"/>
<dbReference type="RefSeq" id="WP_000106804.1">
    <property type="nucleotide sequence ID" value="NZ_AP024415.1"/>
</dbReference>
<evidence type="ECO:0000313" key="2">
    <source>
        <dbReference type="EMBL" id="AKA31063.1"/>
    </source>
</evidence>